<reference evidence="1 2" key="1">
    <citation type="submission" date="2017-01" db="EMBL/GenBank/DDBJ databases">
        <title>The cable genome- insights into the physiology and evolution of filamentous bacteria capable of sulfide oxidation via long distance electron transfer.</title>
        <authorList>
            <person name="Schreiber L."/>
            <person name="Bjerg J.T."/>
            <person name="Boggild A."/>
            <person name="Van De Vossenberg J."/>
            <person name="Meysman F."/>
            <person name="Nielsen L.P."/>
            <person name="Schramm A."/>
            <person name="Kjeldsen K.U."/>
        </authorList>
    </citation>
    <scope>NUCLEOTIDE SEQUENCE [LARGE SCALE GENOMIC DNA]</scope>
    <source>
        <strain evidence="1">MCF</strain>
    </source>
</reference>
<dbReference type="EMBL" id="MTKO01000100">
    <property type="protein sequence ID" value="RWX44185.1"/>
    <property type="molecule type" value="Genomic_DNA"/>
</dbReference>
<accession>A0A444IUC1</accession>
<dbReference type="AlphaFoldDB" id="A0A444IUC1"/>
<comment type="caution">
    <text evidence="1">The sequence shown here is derived from an EMBL/GenBank/DDBJ whole genome shotgun (WGS) entry which is preliminary data.</text>
</comment>
<dbReference type="Proteomes" id="UP000287853">
    <property type="component" value="Unassembled WGS sequence"/>
</dbReference>
<proteinExistence type="predicted"/>
<organism evidence="1 2">
    <name type="scientific">Candidatus Electrothrix aarhusensis</name>
    <dbReference type="NCBI Taxonomy" id="1859131"/>
    <lineage>
        <taxon>Bacteria</taxon>
        <taxon>Pseudomonadati</taxon>
        <taxon>Thermodesulfobacteriota</taxon>
        <taxon>Desulfobulbia</taxon>
        <taxon>Desulfobulbales</taxon>
        <taxon>Desulfobulbaceae</taxon>
        <taxon>Candidatus Electrothrix</taxon>
    </lineage>
</organism>
<keyword evidence="2" id="KW-1185">Reference proteome</keyword>
<evidence type="ECO:0000313" key="2">
    <source>
        <dbReference type="Proteomes" id="UP000287853"/>
    </source>
</evidence>
<name>A0A444IUC1_9BACT</name>
<sequence length="235" mass="26656">MLERALAYLEEKHTCPHCDTELTLCYAPPMHVGDGLGWGSEFLFICLNDECSLFAKGWEYIENQYGHSGSYRYMEIPNSKESYNMMVAGAAAFTGSIVDVEALKEQNARYKAEKVAVAKLDTCVETNDLEPVLFLLTDNAANVDDRKRAAALLPELNDLACIEVLRNHDFSSTHLEQDINMAIHKVLTSHFLRECPYCTELIKPVPRYASIAIRNLTKICLAFDWNLTFLLPKYF</sequence>
<gene>
    <name evidence="1" type="ORF">H206_01993</name>
</gene>
<protein>
    <submittedName>
        <fullName evidence="1">Uncharacterized protein</fullName>
    </submittedName>
</protein>
<evidence type="ECO:0000313" key="1">
    <source>
        <dbReference type="EMBL" id="RWX44185.1"/>
    </source>
</evidence>